<feature type="compositionally biased region" description="Low complexity" evidence="1">
    <location>
        <begin position="181"/>
        <end position="196"/>
    </location>
</feature>
<protein>
    <recommendedName>
        <fullName evidence="2">FCP1 homology domain-containing protein</fullName>
    </recommendedName>
</protein>
<dbReference type="AlphaFoldDB" id="A0AAN6SIZ1"/>
<dbReference type="EMBL" id="MU859069">
    <property type="protein sequence ID" value="KAK3956072.1"/>
    <property type="molecule type" value="Genomic_DNA"/>
</dbReference>
<dbReference type="PANTHER" id="PTHR12210">
    <property type="entry name" value="DULLARD PROTEIN PHOSPHATASE"/>
    <property type="match status" value="1"/>
</dbReference>
<dbReference type="Pfam" id="PF03031">
    <property type="entry name" value="NIF"/>
    <property type="match status" value="1"/>
</dbReference>
<reference evidence="3" key="1">
    <citation type="journal article" date="2023" name="Mol. Phylogenet. Evol.">
        <title>Genome-scale phylogeny and comparative genomics of the fungal order Sordariales.</title>
        <authorList>
            <person name="Hensen N."/>
            <person name="Bonometti L."/>
            <person name="Westerberg I."/>
            <person name="Brannstrom I.O."/>
            <person name="Guillou S."/>
            <person name="Cros-Aarteil S."/>
            <person name="Calhoun S."/>
            <person name="Haridas S."/>
            <person name="Kuo A."/>
            <person name="Mondo S."/>
            <person name="Pangilinan J."/>
            <person name="Riley R."/>
            <person name="LaButti K."/>
            <person name="Andreopoulos B."/>
            <person name="Lipzen A."/>
            <person name="Chen C."/>
            <person name="Yan M."/>
            <person name="Daum C."/>
            <person name="Ng V."/>
            <person name="Clum A."/>
            <person name="Steindorff A."/>
            <person name="Ohm R.A."/>
            <person name="Martin F."/>
            <person name="Silar P."/>
            <person name="Natvig D.O."/>
            <person name="Lalanne C."/>
            <person name="Gautier V."/>
            <person name="Ament-Velasquez S.L."/>
            <person name="Kruys A."/>
            <person name="Hutchinson M.I."/>
            <person name="Powell A.J."/>
            <person name="Barry K."/>
            <person name="Miller A.N."/>
            <person name="Grigoriev I.V."/>
            <person name="Debuchy R."/>
            <person name="Gladieux P."/>
            <person name="Hiltunen Thoren M."/>
            <person name="Johannesson H."/>
        </authorList>
    </citation>
    <scope>NUCLEOTIDE SEQUENCE</scope>
    <source>
        <strain evidence="3">CBS 626.80</strain>
    </source>
</reference>
<keyword evidence="4" id="KW-1185">Reference proteome</keyword>
<dbReference type="InterPro" id="IPR050365">
    <property type="entry name" value="TIM50"/>
</dbReference>
<name>A0AAN6SIZ1_9PEZI</name>
<gene>
    <name evidence="3" type="ORF">QBC32DRAFT_331881</name>
</gene>
<feature type="region of interest" description="Disordered" evidence="1">
    <location>
        <begin position="236"/>
        <end position="417"/>
    </location>
</feature>
<feature type="compositionally biased region" description="Polar residues" evidence="1">
    <location>
        <begin position="149"/>
        <end position="161"/>
    </location>
</feature>
<dbReference type="InterPro" id="IPR036412">
    <property type="entry name" value="HAD-like_sf"/>
</dbReference>
<feature type="compositionally biased region" description="Low complexity" evidence="1">
    <location>
        <begin position="400"/>
        <end position="410"/>
    </location>
</feature>
<dbReference type="SUPFAM" id="SSF56784">
    <property type="entry name" value="HAD-like"/>
    <property type="match status" value="1"/>
</dbReference>
<dbReference type="PROSITE" id="PS50969">
    <property type="entry name" value="FCP1"/>
    <property type="match status" value="1"/>
</dbReference>
<evidence type="ECO:0000313" key="4">
    <source>
        <dbReference type="Proteomes" id="UP001303222"/>
    </source>
</evidence>
<dbReference type="Proteomes" id="UP001303222">
    <property type="component" value="Unassembled WGS sequence"/>
</dbReference>
<evidence type="ECO:0000313" key="3">
    <source>
        <dbReference type="EMBL" id="KAK3956072.1"/>
    </source>
</evidence>
<dbReference type="Gene3D" id="3.40.50.1000">
    <property type="entry name" value="HAD superfamily/HAD-like"/>
    <property type="match status" value="1"/>
</dbReference>
<organism evidence="3 4">
    <name type="scientific">Pseudoneurospora amorphoporcata</name>
    <dbReference type="NCBI Taxonomy" id="241081"/>
    <lineage>
        <taxon>Eukaryota</taxon>
        <taxon>Fungi</taxon>
        <taxon>Dikarya</taxon>
        <taxon>Ascomycota</taxon>
        <taxon>Pezizomycotina</taxon>
        <taxon>Sordariomycetes</taxon>
        <taxon>Sordariomycetidae</taxon>
        <taxon>Sordariales</taxon>
        <taxon>Sordariaceae</taxon>
        <taxon>Pseudoneurospora</taxon>
    </lineage>
</organism>
<dbReference type="InterPro" id="IPR004274">
    <property type="entry name" value="FCP1_dom"/>
</dbReference>
<sequence>MINKLRIFKTPGRFRLTTGCQLFPTSTFLLYSPRNKFFNATKTFLSSQPSARCIQTAKDRFEADKLCSELGIQNLAGKETAAINETSPRFSERPHQAAGNQGRVSSAGKGQRANLNWNKKQEQRKWQRQTQQQGKPQRQQQRPHDQLPAQAQQQTVDQMNPNHFGYQSGYPPIYQGGFVDQRQQQQSQQHQDQQWFPPQQAQCGMGYAPPPGVGYGFVPPAPLNTFPSGMTMPHWQQPPPPFYSGAGRRAFNTNTNNTPQLLQAAPDYYRPRSPIGNSQGGQYNNYNNSRPEPDYYRPRSPGSYSGGRRYNNNTGPDSYRTGPYSRGGQYSNYNNSRPVPDYHRPRSPRPNHSREYSTGGQYRNISYSQQQQQRPPTRTRNASKPPKLNKKAKAREAAAREALSQAQAQAGQRPSMMPTSLFNQPGDIPREASDPIVPPSRASGGIPKPSQDYLGRASFPPRTVLEGEAPRPMLVVIDLNGTLLHRPSRRRPSNFVVRPFANDFLRYCLEHFSVVIWSSARPVNVDLMCKQLLTAEQLDQVVAIWGRDKFGLTEADYNARVQCYKRLTMLWGDATVRAANTNGEAWDQGNTVLIDDSAEKARSEPYNCITLPEFVGDLGEKPQVLPMVLEYLDTLAHQEDISRYIRVKPFDVNVDSKAVTGDEGVDLASPPAAQAEGSG</sequence>
<accession>A0AAN6SIZ1</accession>
<feature type="compositionally biased region" description="Polar residues" evidence="1">
    <location>
        <begin position="328"/>
        <end position="337"/>
    </location>
</feature>
<dbReference type="SMART" id="SM00577">
    <property type="entry name" value="CPDc"/>
    <property type="match status" value="1"/>
</dbReference>
<feature type="compositionally biased region" description="Low complexity" evidence="1">
    <location>
        <begin position="361"/>
        <end position="380"/>
    </location>
</feature>
<dbReference type="InterPro" id="IPR023214">
    <property type="entry name" value="HAD_sf"/>
</dbReference>
<comment type="caution">
    <text evidence="3">The sequence shown here is derived from an EMBL/GenBank/DDBJ whole genome shotgun (WGS) entry which is preliminary data.</text>
</comment>
<feature type="compositionally biased region" description="Low complexity" evidence="1">
    <location>
        <begin position="276"/>
        <end position="289"/>
    </location>
</feature>
<evidence type="ECO:0000256" key="1">
    <source>
        <dbReference type="SAM" id="MobiDB-lite"/>
    </source>
</evidence>
<feature type="compositionally biased region" description="Low complexity" evidence="1">
    <location>
        <begin position="128"/>
        <end position="140"/>
    </location>
</feature>
<reference evidence="3" key="2">
    <citation type="submission" date="2023-06" db="EMBL/GenBank/DDBJ databases">
        <authorList>
            <consortium name="Lawrence Berkeley National Laboratory"/>
            <person name="Mondo S.J."/>
            <person name="Hensen N."/>
            <person name="Bonometti L."/>
            <person name="Westerberg I."/>
            <person name="Brannstrom I.O."/>
            <person name="Guillou S."/>
            <person name="Cros-Aarteil S."/>
            <person name="Calhoun S."/>
            <person name="Haridas S."/>
            <person name="Kuo A."/>
            <person name="Pangilinan J."/>
            <person name="Riley R."/>
            <person name="Labutti K."/>
            <person name="Andreopoulos B."/>
            <person name="Lipzen A."/>
            <person name="Chen C."/>
            <person name="Yanf M."/>
            <person name="Daum C."/>
            <person name="Ng V."/>
            <person name="Clum A."/>
            <person name="Steindorff A."/>
            <person name="Ohm R."/>
            <person name="Martin F."/>
            <person name="Silar P."/>
            <person name="Natvig D."/>
            <person name="Lalanne C."/>
            <person name="Gautier V."/>
            <person name="Ament-Velasquez S.L."/>
            <person name="Kruys A."/>
            <person name="Hutchinson M.I."/>
            <person name="Powell A.J."/>
            <person name="Barry K."/>
            <person name="Miller A.N."/>
            <person name="Grigoriev I.V."/>
            <person name="Debuchy R."/>
            <person name="Gladieux P."/>
            <person name="Thoren M.H."/>
            <person name="Johannesson H."/>
        </authorList>
    </citation>
    <scope>NUCLEOTIDE SEQUENCE</scope>
    <source>
        <strain evidence="3">CBS 626.80</strain>
    </source>
</reference>
<feature type="domain" description="FCP1 homology" evidence="2">
    <location>
        <begin position="468"/>
        <end position="635"/>
    </location>
</feature>
<feature type="region of interest" description="Disordered" evidence="1">
    <location>
        <begin position="86"/>
        <end position="196"/>
    </location>
</feature>
<evidence type="ECO:0000259" key="2">
    <source>
        <dbReference type="PROSITE" id="PS50969"/>
    </source>
</evidence>
<proteinExistence type="predicted"/>